<accession>A0A183GRB5</accession>
<organism evidence="2 3">
    <name type="scientific">Heligmosomoides polygyrus</name>
    <name type="common">Parasitic roundworm</name>
    <dbReference type="NCBI Taxonomy" id="6339"/>
    <lineage>
        <taxon>Eukaryota</taxon>
        <taxon>Metazoa</taxon>
        <taxon>Ecdysozoa</taxon>
        <taxon>Nematoda</taxon>
        <taxon>Chromadorea</taxon>
        <taxon>Rhabditida</taxon>
        <taxon>Rhabditina</taxon>
        <taxon>Rhabditomorpha</taxon>
        <taxon>Strongyloidea</taxon>
        <taxon>Heligmosomidae</taxon>
        <taxon>Heligmosomoides</taxon>
    </lineage>
</organism>
<gene>
    <name evidence="1" type="ORF">HPBE_LOCUS25234</name>
</gene>
<proteinExistence type="predicted"/>
<dbReference type="WBParaSite" id="HPBE_0002523501-mRNA-1">
    <property type="protein sequence ID" value="HPBE_0002523501-mRNA-1"/>
    <property type="gene ID" value="HPBE_0002523501"/>
</dbReference>
<accession>A0A3P8DEG5</accession>
<dbReference type="EMBL" id="UZAH01037551">
    <property type="protein sequence ID" value="VDP49877.1"/>
    <property type="molecule type" value="Genomic_DNA"/>
</dbReference>
<dbReference type="AlphaFoldDB" id="A0A183GRB5"/>
<evidence type="ECO:0000313" key="2">
    <source>
        <dbReference type="Proteomes" id="UP000050761"/>
    </source>
</evidence>
<protein>
    <submittedName>
        <fullName evidence="3">RNase H domain-containing protein</fullName>
    </submittedName>
</protein>
<reference evidence="1 2" key="1">
    <citation type="submission" date="2018-11" db="EMBL/GenBank/DDBJ databases">
        <authorList>
            <consortium name="Pathogen Informatics"/>
        </authorList>
    </citation>
    <scope>NUCLEOTIDE SEQUENCE [LARGE SCALE GENOMIC DNA]</scope>
</reference>
<sequence>MDDQFRYGRLVDGSMDDHMCDGSMDDRFLGGRLLGDSLVGFMLGSYSATEIVLDLAASLKQQEVKVDGEKLHILTDKVLRL</sequence>
<name>A0A183GRB5_HELPZ</name>
<keyword evidence="2" id="KW-1185">Reference proteome</keyword>
<evidence type="ECO:0000313" key="1">
    <source>
        <dbReference type="EMBL" id="VDP49877.1"/>
    </source>
</evidence>
<dbReference type="Proteomes" id="UP000050761">
    <property type="component" value="Unassembled WGS sequence"/>
</dbReference>
<reference evidence="3" key="2">
    <citation type="submission" date="2019-09" db="UniProtKB">
        <authorList>
            <consortium name="WormBaseParasite"/>
        </authorList>
    </citation>
    <scope>IDENTIFICATION</scope>
</reference>
<evidence type="ECO:0000313" key="3">
    <source>
        <dbReference type="WBParaSite" id="HPBE_0002523501-mRNA-1"/>
    </source>
</evidence>